<gene>
    <name evidence="4" type="ORF">P5673_021398</name>
</gene>
<sequence>MEASRGHSRKESDDFSKLLSDNQELEVGGEDSMLDLSLEPSLSFSQPKSSLRCNSLFSLGLYILRVCFKGYAHPVGAFLFQTIATLFPVLLGWIILHRDHNATGNWLIIDKSLESFQIPGHISSQHQDMLSVAQKQSKAFSEHLWKNSRRKRSAGLETEQPDRKYQRSPKWTLELVYLAEGENDSDRNIFTKERLEAIHRIEQRLMQVDGFSDFCWKMASAERDIFLRDGCVPPISLIDFFYPSVYFKHVINDGQGKVNLTAESIKDTLKLLLSKPFTYWFVDGSFSSSNPKSKFLRAQIKFGYPLKEWKHPKIHDQDKAFNSFIVKYAEAVSKMSVENVRVLYGGQQVFDYEVNKTLWEDMYLAFYTILFVVVFLFVFTRFSPYLTVVGFISIVTPIAMAYYLFRVISGVRSVGILSGISVFIIIGIGVDDVFVFVNTFRQAHSSISLESRLSHTLVTAGKSTFFTSCWVTVFSIMPPALNIWHRYISKLEDIAFHFLFGWMNCSCRGSNSLPDDIVQFLSGTYKNSSQNQPAAPLEEFELSSRTQRTPLYMDDNDDDEPLLTLDNSSPSLSDSDLAMFDDPNGTFDQQTVPLMPGHLSLEQRPCILPHTCGVSFQSLLYHYLALPIKKYPFVVLVAFSIVLGVSIFLDTRIQASTKPPAFFREDTNLQQMWNLKYNMSADKLKVDELSLDFMGDMAGQSNNADTPTKKPTTKKGTETNVLKSTKRSTPTPVTAGHPGSGIKTNFQNKPADNRKSTASSSKPTPLPQATASLKPSHIMKKTSATGIPTQGTKHTIPATKRKTKAPPPSRATQSKQRKKGDSRKKATASPAETITVPRCREGCEPIAKPIVDSSATVYVILGLKAIDRSKIIRESVLTKKGDVIPDRAFTDLLKNEKYTFLKYACRLCKKLANNIELVQPGGADCFPGWMIDSFSADLHKDPWTKDCKDIKLPTFSTGQSRAKLMIMSTPSGDYKNGTYWMKMAFESTVFAGKSSGERVQDFDKWNKFLKDELQTYPKGFQSAFQTSEEWVNTFTEVIAINSAIYGVVFSIVLCLGSVAIFTANAVLTLIVMITIVGVLTSVVAIFYLASWQLGAVEAISLSILVGTSVDYCVHLVEGYILAGNAIPDLTTAKILAINTVVSIFFTLTTCVALLRLIAPVRFRPSGLKTLKALFIVLTVYGVGAAILFLINWKGVIIPGPSGKPLFPRP</sequence>
<dbReference type="EMBL" id="JARQWQ010000055">
    <property type="protein sequence ID" value="KAK2556504.1"/>
    <property type="molecule type" value="Genomic_DNA"/>
</dbReference>
<evidence type="ECO:0000259" key="3">
    <source>
        <dbReference type="PROSITE" id="PS50156"/>
    </source>
</evidence>
<dbReference type="SUPFAM" id="SSF82866">
    <property type="entry name" value="Multidrug efflux transporter AcrB transmembrane domain"/>
    <property type="match status" value="2"/>
</dbReference>
<feature type="transmembrane region" description="Helical" evidence="2">
    <location>
        <begin position="362"/>
        <end position="379"/>
    </location>
</feature>
<evidence type="ECO:0000256" key="2">
    <source>
        <dbReference type="SAM" id="Phobius"/>
    </source>
</evidence>
<keyword evidence="2" id="KW-0812">Transmembrane</keyword>
<keyword evidence="2" id="KW-0472">Membrane</keyword>
<proteinExistence type="predicted"/>
<evidence type="ECO:0000313" key="4">
    <source>
        <dbReference type="EMBL" id="KAK2556504.1"/>
    </source>
</evidence>
<feature type="transmembrane region" description="Helical" evidence="2">
    <location>
        <begin position="457"/>
        <end position="481"/>
    </location>
</feature>
<dbReference type="Pfam" id="PF12349">
    <property type="entry name" value="Sterol-sensing"/>
    <property type="match status" value="1"/>
</dbReference>
<feature type="transmembrane region" description="Helical" evidence="2">
    <location>
        <begin position="1134"/>
        <end position="1158"/>
    </location>
</feature>
<feature type="transmembrane region" description="Helical" evidence="2">
    <location>
        <begin position="1170"/>
        <end position="1190"/>
    </location>
</feature>
<feature type="transmembrane region" description="Helical" evidence="2">
    <location>
        <begin position="631"/>
        <end position="649"/>
    </location>
</feature>
<dbReference type="InterPro" id="IPR042480">
    <property type="entry name" value="DISP3"/>
</dbReference>
<dbReference type="Proteomes" id="UP001249851">
    <property type="component" value="Unassembled WGS sequence"/>
</dbReference>
<feature type="transmembrane region" description="Helical" evidence="2">
    <location>
        <begin position="385"/>
        <end position="405"/>
    </location>
</feature>
<feature type="compositionally biased region" description="Polar residues" evidence="1">
    <location>
        <begin position="742"/>
        <end position="773"/>
    </location>
</feature>
<feature type="transmembrane region" description="Helical" evidence="2">
    <location>
        <begin position="78"/>
        <end position="96"/>
    </location>
</feature>
<feature type="region of interest" description="Disordered" evidence="1">
    <location>
        <begin position="698"/>
        <end position="831"/>
    </location>
</feature>
<protein>
    <submittedName>
        <fullName evidence="4">Protein dispatched-like protein 3</fullName>
    </submittedName>
</protein>
<reference evidence="4" key="1">
    <citation type="journal article" date="2023" name="G3 (Bethesda)">
        <title>Whole genome assembly and annotation of the endangered Caribbean coral Acropora cervicornis.</title>
        <authorList>
            <person name="Selwyn J.D."/>
            <person name="Vollmer S.V."/>
        </authorList>
    </citation>
    <scope>NUCLEOTIDE SEQUENCE</scope>
    <source>
        <strain evidence="4">K2</strain>
    </source>
</reference>
<reference evidence="4" key="2">
    <citation type="journal article" date="2023" name="Science">
        <title>Genomic signatures of disease resistance in endangered staghorn corals.</title>
        <authorList>
            <person name="Vollmer S.V."/>
            <person name="Selwyn J.D."/>
            <person name="Despard B.A."/>
            <person name="Roesel C.L."/>
        </authorList>
    </citation>
    <scope>NUCLEOTIDE SEQUENCE</scope>
    <source>
        <strain evidence="4">K2</strain>
    </source>
</reference>
<keyword evidence="2" id="KW-1133">Transmembrane helix</keyword>
<name>A0AAD9V083_ACRCE</name>
<evidence type="ECO:0000256" key="1">
    <source>
        <dbReference type="SAM" id="MobiDB-lite"/>
    </source>
</evidence>
<dbReference type="AlphaFoldDB" id="A0AAD9V083"/>
<dbReference type="GO" id="GO:0005737">
    <property type="term" value="C:cytoplasm"/>
    <property type="evidence" value="ECO:0007669"/>
    <property type="project" value="TreeGrafter"/>
</dbReference>
<feature type="compositionally biased region" description="Polar residues" evidence="1">
    <location>
        <begin position="782"/>
        <end position="793"/>
    </location>
</feature>
<comment type="caution">
    <text evidence="4">The sequence shown here is derived from an EMBL/GenBank/DDBJ whole genome shotgun (WGS) entry which is preliminary data.</text>
</comment>
<dbReference type="InterPro" id="IPR053958">
    <property type="entry name" value="HMGCR/SNAP/NPC1-like_SSD"/>
</dbReference>
<feature type="region of interest" description="Disordered" evidence="1">
    <location>
        <begin position="1"/>
        <end position="23"/>
    </location>
</feature>
<feature type="compositionally biased region" description="Basic residues" evidence="1">
    <location>
        <begin position="815"/>
        <end position="826"/>
    </location>
</feature>
<dbReference type="InterPro" id="IPR000731">
    <property type="entry name" value="SSD"/>
</dbReference>
<feature type="domain" description="SSD" evidence="3">
    <location>
        <begin position="386"/>
        <end position="468"/>
    </location>
</feature>
<keyword evidence="5" id="KW-1185">Reference proteome</keyword>
<dbReference type="PANTHER" id="PTHR46687:SF1">
    <property type="entry name" value="PROTEIN DISPATCHED HOMOLOG 3"/>
    <property type="match status" value="1"/>
</dbReference>
<organism evidence="4 5">
    <name type="scientific">Acropora cervicornis</name>
    <name type="common">Staghorn coral</name>
    <dbReference type="NCBI Taxonomy" id="6130"/>
    <lineage>
        <taxon>Eukaryota</taxon>
        <taxon>Metazoa</taxon>
        <taxon>Cnidaria</taxon>
        <taxon>Anthozoa</taxon>
        <taxon>Hexacorallia</taxon>
        <taxon>Scleractinia</taxon>
        <taxon>Astrocoeniina</taxon>
        <taxon>Acroporidae</taxon>
        <taxon>Acropora</taxon>
    </lineage>
</organism>
<feature type="transmembrane region" description="Helical" evidence="2">
    <location>
        <begin position="417"/>
        <end position="437"/>
    </location>
</feature>
<dbReference type="PANTHER" id="PTHR46687">
    <property type="entry name" value="PROTEIN DISPATCHED HOMOLOG 3"/>
    <property type="match status" value="1"/>
</dbReference>
<feature type="transmembrane region" description="Helical" evidence="2">
    <location>
        <begin position="1043"/>
        <end position="1063"/>
    </location>
</feature>
<feature type="compositionally biased region" description="Polar residues" evidence="1">
    <location>
        <begin position="718"/>
        <end position="732"/>
    </location>
</feature>
<dbReference type="PROSITE" id="PS50156">
    <property type="entry name" value="SSD"/>
    <property type="match status" value="1"/>
</dbReference>
<dbReference type="Gene3D" id="1.20.1640.10">
    <property type="entry name" value="Multidrug efflux transporter AcrB transmembrane domain"/>
    <property type="match status" value="2"/>
</dbReference>
<evidence type="ECO:0000313" key="5">
    <source>
        <dbReference type="Proteomes" id="UP001249851"/>
    </source>
</evidence>
<feature type="transmembrane region" description="Helical" evidence="2">
    <location>
        <begin position="1069"/>
        <end position="1089"/>
    </location>
</feature>
<accession>A0AAD9V083</accession>